<sequence length="54" mass="6242">MLKMLKPILQSKLTMTSQEQVHKKKGQKLTELFFQVSVLLTTATWAHSKEPPFN</sequence>
<evidence type="ECO:0000313" key="1">
    <source>
        <dbReference type="EMBL" id="MBX69486.1"/>
    </source>
</evidence>
<organism evidence="1">
    <name type="scientific">Rhizophora mucronata</name>
    <name type="common">Asiatic mangrove</name>
    <dbReference type="NCBI Taxonomy" id="61149"/>
    <lineage>
        <taxon>Eukaryota</taxon>
        <taxon>Viridiplantae</taxon>
        <taxon>Streptophyta</taxon>
        <taxon>Embryophyta</taxon>
        <taxon>Tracheophyta</taxon>
        <taxon>Spermatophyta</taxon>
        <taxon>Magnoliopsida</taxon>
        <taxon>eudicotyledons</taxon>
        <taxon>Gunneridae</taxon>
        <taxon>Pentapetalae</taxon>
        <taxon>rosids</taxon>
        <taxon>fabids</taxon>
        <taxon>Malpighiales</taxon>
        <taxon>Rhizophoraceae</taxon>
        <taxon>Rhizophora</taxon>
    </lineage>
</organism>
<reference evidence="1" key="1">
    <citation type="submission" date="2018-02" db="EMBL/GenBank/DDBJ databases">
        <title>Rhizophora mucronata_Transcriptome.</title>
        <authorList>
            <person name="Meera S.P."/>
            <person name="Sreeshan A."/>
            <person name="Augustine A."/>
        </authorList>
    </citation>
    <scope>NUCLEOTIDE SEQUENCE</scope>
    <source>
        <tissue evidence="1">Leaf</tissue>
    </source>
</reference>
<dbReference type="AlphaFoldDB" id="A0A2P2QR16"/>
<name>A0A2P2QR16_RHIMU</name>
<dbReference type="EMBL" id="GGEC01089002">
    <property type="protein sequence ID" value="MBX69486.1"/>
    <property type="molecule type" value="Transcribed_RNA"/>
</dbReference>
<accession>A0A2P2QR16</accession>
<proteinExistence type="predicted"/>
<protein>
    <submittedName>
        <fullName evidence="1">Uncharacterized protein</fullName>
    </submittedName>
</protein>